<dbReference type="Pfam" id="PF16916">
    <property type="entry name" value="ZT_dimer"/>
    <property type="match status" value="1"/>
</dbReference>
<dbReference type="InterPro" id="IPR036837">
    <property type="entry name" value="Cation_efflux_CTD_sf"/>
</dbReference>
<feature type="transmembrane region" description="Helical" evidence="7">
    <location>
        <begin position="20"/>
        <end position="41"/>
    </location>
</feature>
<evidence type="ECO:0000313" key="11">
    <source>
        <dbReference type="Proteomes" id="UP001357452"/>
    </source>
</evidence>
<reference evidence="10 11" key="1">
    <citation type="submission" date="2024-01" db="EMBL/GenBank/DDBJ databases">
        <title>Niabella digestum sp. nov., isolated from waste digestion system.</title>
        <authorList>
            <person name="Zhang L."/>
        </authorList>
    </citation>
    <scope>NUCLEOTIDE SEQUENCE [LARGE SCALE GENOMIC DNA]</scope>
    <source>
        <strain evidence="10 11">A18</strain>
    </source>
</reference>
<name>A0ABU7RCQ1_9BACT</name>
<dbReference type="PANTHER" id="PTHR43840:SF15">
    <property type="entry name" value="MITOCHONDRIAL METAL TRANSPORTER 1-RELATED"/>
    <property type="match status" value="1"/>
</dbReference>
<evidence type="ECO:0000256" key="4">
    <source>
        <dbReference type="ARBA" id="ARBA00022692"/>
    </source>
</evidence>
<evidence type="ECO:0000259" key="9">
    <source>
        <dbReference type="Pfam" id="PF16916"/>
    </source>
</evidence>
<keyword evidence="11" id="KW-1185">Reference proteome</keyword>
<feature type="transmembrane region" description="Helical" evidence="7">
    <location>
        <begin position="47"/>
        <end position="65"/>
    </location>
</feature>
<comment type="similarity">
    <text evidence="2">Belongs to the cation diffusion facilitator (CDF) transporter (TC 2.A.4) family.</text>
</comment>
<dbReference type="InterPro" id="IPR027469">
    <property type="entry name" value="Cation_efflux_TMD_sf"/>
</dbReference>
<evidence type="ECO:0000256" key="1">
    <source>
        <dbReference type="ARBA" id="ARBA00004141"/>
    </source>
</evidence>
<feature type="domain" description="Cation efflux protein transmembrane" evidence="8">
    <location>
        <begin position="18"/>
        <end position="207"/>
    </location>
</feature>
<feature type="transmembrane region" description="Helical" evidence="7">
    <location>
        <begin position="115"/>
        <end position="137"/>
    </location>
</feature>
<dbReference type="Pfam" id="PF01545">
    <property type="entry name" value="Cation_efflux"/>
    <property type="match status" value="1"/>
</dbReference>
<evidence type="ECO:0000256" key="5">
    <source>
        <dbReference type="ARBA" id="ARBA00022989"/>
    </source>
</evidence>
<feature type="transmembrane region" description="Helical" evidence="7">
    <location>
        <begin position="81"/>
        <end position="103"/>
    </location>
</feature>
<dbReference type="Proteomes" id="UP001357452">
    <property type="component" value="Unassembled WGS sequence"/>
</dbReference>
<keyword evidence="6 7" id="KW-0472">Membrane</keyword>
<gene>
    <name evidence="10" type="ORF">V2H41_00675</name>
</gene>
<evidence type="ECO:0000256" key="2">
    <source>
        <dbReference type="ARBA" id="ARBA00008114"/>
    </source>
</evidence>
<evidence type="ECO:0000259" key="8">
    <source>
        <dbReference type="Pfam" id="PF01545"/>
    </source>
</evidence>
<keyword evidence="4 7" id="KW-0812">Transmembrane</keyword>
<accession>A0ABU7RCQ1</accession>
<keyword evidence="3" id="KW-0813">Transport</keyword>
<proteinExistence type="inferred from homology"/>
<evidence type="ECO:0000256" key="3">
    <source>
        <dbReference type="ARBA" id="ARBA00022448"/>
    </source>
</evidence>
<dbReference type="InterPro" id="IPR002524">
    <property type="entry name" value="Cation_efflux"/>
</dbReference>
<dbReference type="PANTHER" id="PTHR43840">
    <property type="entry name" value="MITOCHONDRIAL METAL TRANSPORTER 1-RELATED"/>
    <property type="match status" value="1"/>
</dbReference>
<dbReference type="EMBL" id="JAZGLY010000001">
    <property type="protein sequence ID" value="MEE6185774.1"/>
    <property type="molecule type" value="Genomic_DNA"/>
</dbReference>
<dbReference type="InterPro" id="IPR058533">
    <property type="entry name" value="Cation_efflux_TM"/>
</dbReference>
<feature type="domain" description="Cation efflux protein cytoplasmic" evidence="9">
    <location>
        <begin position="216"/>
        <end position="289"/>
    </location>
</feature>
<dbReference type="InterPro" id="IPR050291">
    <property type="entry name" value="CDF_Transporter"/>
</dbReference>
<comment type="caution">
    <text evidence="10">The sequence shown here is derived from an EMBL/GenBank/DDBJ whole genome shotgun (WGS) entry which is preliminary data.</text>
</comment>
<evidence type="ECO:0000256" key="6">
    <source>
        <dbReference type="ARBA" id="ARBA00023136"/>
    </source>
</evidence>
<keyword evidence="5 7" id="KW-1133">Transmembrane helix</keyword>
<feature type="transmembrane region" description="Helical" evidence="7">
    <location>
        <begin position="158"/>
        <end position="176"/>
    </location>
</feature>
<sequence length="331" mass="37213">MMQPSVPLQNLRMQKWVASVSLVLVVLKFAAYYFTASVAILTDAMESIVNVVAGFVGVYSLFIAAQPRDRNHPYGHGKAEFLSAAVEGILIGATGIFILYEAIRKLINPVPVERVDLGIILIAITAIINYALGAVCIQKGKKNRSLALEASGRHLQTDTYSTLAVIAGLIVIYFIRIYWIDAMVAVILAGFILYTSYNIIRRSIAGIMDEADKVLQEEMIQYINGYRRENWIDLHNLRIIKYGSIFHIDAHLTVPWYFNVREAHEEIDIFSNIIKEAYGASVELFVHSDGCVEGVQCPICLKKDCPVRKQPFEKKVAWTLDNVLNNKKHYS</sequence>
<dbReference type="InterPro" id="IPR027470">
    <property type="entry name" value="Cation_efflux_CTD"/>
</dbReference>
<evidence type="ECO:0000313" key="10">
    <source>
        <dbReference type="EMBL" id="MEE6185774.1"/>
    </source>
</evidence>
<dbReference type="SUPFAM" id="SSF161111">
    <property type="entry name" value="Cation efflux protein transmembrane domain-like"/>
    <property type="match status" value="1"/>
</dbReference>
<dbReference type="SUPFAM" id="SSF160240">
    <property type="entry name" value="Cation efflux protein cytoplasmic domain-like"/>
    <property type="match status" value="1"/>
</dbReference>
<dbReference type="Gene3D" id="1.20.1510.10">
    <property type="entry name" value="Cation efflux protein transmembrane domain"/>
    <property type="match status" value="1"/>
</dbReference>
<evidence type="ECO:0000256" key="7">
    <source>
        <dbReference type="SAM" id="Phobius"/>
    </source>
</evidence>
<organism evidence="10 11">
    <name type="scientific">Niabella digestorum</name>
    <dbReference type="NCBI Taxonomy" id="3117701"/>
    <lineage>
        <taxon>Bacteria</taxon>
        <taxon>Pseudomonadati</taxon>
        <taxon>Bacteroidota</taxon>
        <taxon>Chitinophagia</taxon>
        <taxon>Chitinophagales</taxon>
        <taxon>Chitinophagaceae</taxon>
        <taxon>Niabella</taxon>
    </lineage>
</organism>
<comment type="subcellular location">
    <subcellularLocation>
        <location evidence="1">Membrane</location>
        <topology evidence="1">Multi-pass membrane protein</topology>
    </subcellularLocation>
</comment>
<dbReference type="NCBIfam" id="TIGR01297">
    <property type="entry name" value="CDF"/>
    <property type="match status" value="1"/>
</dbReference>
<dbReference type="RefSeq" id="WP_330973182.1">
    <property type="nucleotide sequence ID" value="NZ_JAZGLY010000001.1"/>
</dbReference>
<dbReference type="Gene3D" id="3.30.70.1350">
    <property type="entry name" value="Cation efflux protein, cytoplasmic domain"/>
    <property type="match status" value="1"/>
</dbReference>
<protein>
    <submittedName>
        <fullName evidence="10">Cation diffusion facilitator family transporter</fullName>
    </submittedName>
</protein>
<feature type="transmembrane region" description="Helical" evidence="7">
    <location>
        <begin position="182"/>
        <end position="200"/>
    </location>
</feature>